<reference evidence="1" key="1">
    <citation type="submission" date="2020-10" db="EMBL/GenBank/DDBJ databases">
        <authorList>
            <person name="Gilroy R."/>
        </authorList>
    </citation>
    <scope>NUCLEOTIDE SEQUENCE</scope>
    <source>
        <strain evidence="1">CHK188-20938</strain>
    </source>
</reference>
<dbReference type="Proteomes" id="UP000824169">
    <property type="component" value="Unassembled WGS sequence"/>
</dbReference>
<organism evidence="1 2">
    <name type="scientific">Candidatus Scatomonas pullistercoris</name>
    <dbReference type="NCBI Taxonomy" id="2840920"/>
    <lineage>
        <taxon>Bacteria</taxon>
        <taxon>Bacillati</taxon>
        <taxon>Bacillota</taxon>
        <taxon>Clostridia</taxon>
        <taxon>Lachnospirales</taxon>
        <taxon>Lachnospiraceae</taxon>
        <taxon>Lachnospiraceae incertae sedis</taxon>
        <taxon>Candidatus Scatomonas</taxon>
    </lineage>
</organism>
<accession>A0A9D1TAY7</accession>
<dbReference type="AlphaFoldDB" id="A0A9D1TAY7"/>
<gene>
    <name evidence="1" type="ORF">IAB71_05015</name>
</gene>
<dbReference type="EMBL" id="DVOO01000013">
    <property type="protein sequence ID" value="HIV25137.1"/>
    <property type="molecule type" value="Genomic_DNA"/>
</dbReference>
<comment type="caution">
    <text evidence="1">The sequence shown here is derived from an EMBL/GenBank/DDBJ whole genome shotgun (WGS) entry which is preliminary data.</text>
</comment>
<name>A0A9D1TAY7_9FIRM</name>
<proteinExistence type="predicted"/>
<evidence type="ECO:0000313" key="2">
    <source>
        <dbReference type="Proteomes" id="UP000824169"/>
    </source>
</evidence>
<reference evidence="1" key="2">
    <citation type="journal article" date="2021" name="PeerJ">
        <title>Extensive microbial diversity within the chicken gut microbiome revealed by metagenomics and culture.</title>
        <authorList>
            <person name="Gilroy R."/>
            <person name="Ravi A."/>
            <person name="Getino M."/>
            <person name="Pursley I."/>
            <person name="Horton D.L."/>
            <person name="Alikhan N.F."/>
            <person name="Baker D."/>
            <person name="Gharbi K."/>
            <person name="Hall N."/>
            <person name="Watson M."/>
            <person name="Adriaenssens E.M."/>
            <person name="Foster-Nyarko E."/>
            <person name="Jarju S."/>
            <person name="Secka A."/>
            <person name="Antonio M."/>
            <person name="Oren A."/>
            <person name="Chaudhuri R.R."/>
            <person name="La Ragione R."/>
            <person name="Hildebrand F."/>
            <person name="Pallen M.J."/>
        </authorList>
    </citation>
    <scope>NUCLEOTIDE SEQUENCE</scope>
    <source>
        <strain evidence="1">CHK188-20938</strain>
    </source>
</reference>
<evidence type="ECO:0000313" key="1">
    <source>
        <dbReference type="EMBL" id="HIV25137.1"/>
    </source>
</evidence>
<sequence length="109" mass="12868">MYEKKKERKRKLGVMREVDGFLKQCSKTAFLYFTGSRPMTQAGFELCVEEMIQLNYTSLYSAFSEKYPEMLEHFNLQADELEKRGREAGLPEAVKQQMWDRILENIGEK</sequence>
<protein>
    <submittedName>
        <fullName evidence="1">Uncharacterized protein</fullName>
    </submittedName>
</protein>